<dbReference type="NCBIfam" id="TIGR01182">
    <property type="entry name" value="eda"/>
    <property type="match status" value="1"/>
</dbReference>
<evidence type="ECO:0000256" key="6">
    <source>
        <dbReference type="ARBA" id="ARBA00023239"/>
    </source>
</evidence>
<sequence length="320" mass="33590">MDAIIKEIAAIGIVPVIKINDPKDAVPLARALYDGGLPAAEVTFRTACAKEAIERICTELPDMLVGAGTVLTPKQADEAAAAGAKFIVSPGLNPTVVRHCVEKGIPIVPGCVSPSDIERALELNLDTVKFFPAEQAGGIAMIKAMSAPYSGVSFMPTGGISPKNLNDYLSFSKVVACGGSWMVKEELIAEGRFEEITALAREAVMTMLGFELAHVGINPDAGAQADAIAALFAGTFGLEKKQGNSSTFAGTAVEVMHSPGFGAKGHIAFRTNSIERAVRYLKFKGVAFNEGSAKYNAKGALAAIYLQEEFGGFAVHLVQK</sequence>
<dbReference type="Proteomes" id="UP000199182">
    <property type="component" value="Unassembled WGS sequence"/>
</dbReference>
<dbReference type="InterPro" id="IPR031337">
    <property type="entry name" value="KDPG/KHG_AS_1"/>
</dbReference>
<keyword evidence="6" id="KW-0456">Lyase</keyword>
<dbReference type="PANTHER" id="PTHR30246">
    <property type="entry name" value="2-KETO-3-DEOXY-6-PHOSPHOGLUCONATE ALDOLASE"/>
    <property type="match status" value="1"/>
</dbReference>
<dbReference type="SUPFAM" id="SSF54593">
    <property type="entry name" value="Glyoxalase/Bleomycin resistance protein/Dihydroxybiphenyl dioxygenase"/>
    <property type="match status" value="1"/>
</dbReference>
<dbReference type="STRING" id="258515.SAMN05192585_12222"/>
<dbReference type="OrthoDB" id="9802667at2"/>
<comment type="pathway">
    <text evidence="2">Carbohydrate acid metabolism; 2-dehydro-3-deoxy-D-gluconate degradation; D-glyceraldehyde 3-phosphate and pyruvate from 2-dehydro-3-deoxy-D-gluconate: step 2/2.</text>
</comment>
<dbReference type="SUPFAM" id="SSF51569">
    <property type="entry name" value="Aldolase"/>
    <property type="match status" value="1"/>
</dbReference>
<organism evidence="8 9">
    <name type="scientific">Acetanaerobacterium elongatum</name>
    <dbReference type="NCBI Taxonomy" id="258515"/>
    <lineage>
        <taxon>Bacteria</taxon>
        <taxon>Bacillati</taxon>
        <taxon>Bacillota</taxon>
        <taxon>Clostridia</taxon>
        <taxon>Eubacteriales</taxon>
        <taxon>Oscillospiraceae</taxon>
        <taxon>Acetanaerobacterium</taxon>
    </lineage>
</organism>
<evidence type="ECO:0000313" key="9">
    <source>
        <dbReference type="Proteomes" id="UP000199182"/>
    </source>
</evidence>
<dbReference type="PROSITE" id="PS00159">
    <property type="entry name" value="ALDOLASE_KDPG_KHG_1"/>
    <property type="match status" value="1"/>
</dbReference>
<name>A0A1H0C8E4_9FIRM</name>
<gene>
    <name evidence="8" type="ORF">SAMN05192585_12222</name>
</gene>
<dbReference type="CDD" id="cd00452">
    <property type="entry name" value="KDPG_aldolase"/>
    <property type="match status" value="1"/>
</dbReference>
<evidence type="ECO:0000256" key="2">
    <source>
        <dbReference type="ARBA" id="ARBA00004736"/>
    </source>
</evidence>
<dbReference type="GO" id="GO:0008675">
    <property type="term" value="F:2-dehydro-3-deoxy-phosphogluconate aldolase activity"/>
    <property type="evidence" value="ECO:0007669"/>
    <property type="project" value="UniProtKB-EC"/>
</dbReference>
<dbReference type="Gene3D" id="3.10.180.10">
    <property type="entry name" value="2,3-Dihydroxybiphenyl 1,2-Dioxygenase, domain 1"/>
    <property type="match status" value="1"/>
</dbReference>
<dbReference type="NCBIfam" id="NF004325">
    <property type="entry name" value="PRK05718.1"/>
    <property type="match status" value="1"/>
</dbReference>
<accession>A0A1H0C8E4</accession>
<reference evidence="8 9" key="1">
    <citation type="submission" date="2016-10" db="EMBL/GenBank/DDBJ databases">
        <authorList>
            <person name="de Groot N.N."/>
        </authorList>
    </citation>
    <scope>NUCLEOTIDE SEQUENCE [LARGE SCALE GENOMIC DNA]</scope>
    <source>
        <strain evidence="8 9">CGMCC 1.5012</strain>
    </source>
</reference>
<protein>
    <recommendedName>
        <fullName evidence="5">2-dehydro-3-deoxy-phosphogluconate aldolase</fullName>
        <ecNumber evidence="5">4.1.2.14</ecNumber>
    </recommendedName>
</protein>
<dbReference type="AlphaFoldDB" id="A0A1H0C8E4"/>
<evidence type="ECO:0000256" key="7">
    <source>
        <dbReference type="ARBA" id="ARBA00023277"/>
    </source>
</evidence>
<proteinExistence type="inferred from homology"/>
<dbReference type="RefSeq" id="WP_092640985.1">
    <property type="nucleotide sequence ID" value="NZ_FNID01000022.1"/>
</dbReference>
<dbReference type="InterPro" id="IPR000887">
    <property type="entry name" value="Aldlse_KDPG_KHG"/>
</dbReference>
<dbReference type="InterPro" id="IPR013785">
    <property type="entry name" value="Aldolase_TIM"/>
</dbReference>
<comment type="catalytic activity">
    <reaction evidence="1">
        <text>2-dehydro-3-deoxy-6-phospho-D-gluconate = D-glyceraldehyde 3-phosphate + pyruvate</text>
        <dbReference type="Rhea" id="RHEA:17089"/>
        <dbReference type="ChEBI" id="CHEBI:15361"/>
        <dbReference type="ChEBI" id="CHEBI:57569"/>
        <dbReference type="ChEBI" id="CHEBI:59776"/>
        <dbReference type="EC" id="4.1.2.14"/>
    </reaction>
</comment>
<dbReference type="PANTHER" id="PTHR30246:SF1">
    <property type="entry name" value="2-DEHYDRO-3-DEOXY-6-PHOSPHOGALACTONATE ALDOLASE-RELATED"/>
    <property type="match status" value="1"/>
</dbReference>
<evidence type="ECO:0000256" key="5">
    <source>
        <dbReference type="ARBA" id="ARBA00013063"/>
    </source>
</evidence>
<dbReference type="Pfam" id="PF01081">
    <property type="entry name" value="Aldolase"/>
    <property type="match status" value="1"/>
</dbReference>
<evidence type="ECO:0000256" key="4">
    <source>
        <dbReference type="ARBA" id="ARBA00011233"/>
    </source>
</evidence>
<evidence type="ECO:0000256" key="3">
    <source>
        <dbReference type="ARBA" id="ARBA00006906"/>
    </source>
</evidence>
<dbReference type="EC" id="4.1.2.14" evidence="5"/>
<keyword evidence="9" id="KW-1185">Reference proteome</keyword>
<dbReference type="Gene3D" id="3.20.20.70">
    <property type="entry name" value="Aldolase class I"/>
    <property type="match status" value="1"/>
</dbReference>
<comment type="subunit">
    <text evidence="4">Homotrimer.</text>
</comment>
<evidence type="ECO:0000313" key="8">
    <source>
        <dbReference type="EMBL" id="SDN54099.1"/>
    </source>
</evidence>
<dbReference type="EMBL" id="FNID01000022">
    <property type="protein sequence ID" value="SDN54099.1"/>
    <property type="molecule type" value="Genomic_DNA"/>
</dbReference>
<comment type="similarity">
    <text evidence="3">Belongs to the KHG/KDPG aldolase family.</text>
</comment>
<evidence type="ECO:0000256" key="1">
    <source>
        <dbReference type="ARBA" id="ARBA00000654"/>
    </source>
</evidence>
<keyword evidence="7" id="KW-0119">Carbohydrate metabolism</keyword>
<dbReference type="InterPro" id="IPR029068">
    <property type="entry name" value="Glyas_Bleomycin-R_OHBP_Dase"/>
</dbReference>